<evidence type="ECO:0000313" key="2">
    <source>
        <dbReference type="EMBL" id="TXK80897.1"/>
    </source>
</evidence>
<evidence type="ECO:0000256" key="1">
    <source>
        <dbReference type="ARBA" id="ARBA00022649"/>
    </source>
</evidence>
<dbReference type="Proteomes" id="UP000321814">
    <property type="component" value="Unassembled WGS sequence"/>
</dbReference>
<dbReference type="EMBL" id="VRLR01000005">
    <property type="protein sequence ID" value="TXK80897.1"/>
    <property type="molecule type" value="Genomic_DNA"/>
</dbReference>
<keyword evidence="1" id="KW-1277">Toxin-antitoxin system</keyword>
<keyword evidence="3" id="KW-1185">Reference proteome</keyword>
<dbReference type="AlphaFoldDB" id="A0A5C8LW18"/>
<comment type="caution">
    <text evidence="2">The sequence shown here is derived from an EMBL/GenBank/DDBJ whole genome shotgun (WGS) entry which is preliminary data.</text>
</comment>
<sequence>MKIRFNPKATKKSTNLSLNSELLAEARRLNIDLSATLEKALEQEISRHLQAEWLQKNAEAIAACNELTEKHGLFSDSFRKVAKANT</sequence>
<proteinExistence type="predicted"/>
<organism evidence="2 3">
    <name type="scientific">Rheinheimera tangshanensis</name>
    <dbReference type="NCBI Taxonomy" id="400153"/>
    <lineage>
        <taxon>Bacteria</taxon>
        <taxon>Pseudomonadati</taxon>
        <taxon>Pseudomonadota</taxon>
        <taxon>Gammaproteobacteria</taxon>
        <taxon>Chromatiales</taxon>
        <taxon>Chromatiaceae</taxon>
        <taxon>Rheinheimera</taxon>
    </lineage>
</organism>
<dbReference type="OrthoDB" id="7219749at2"/>
<name>A0A5C8LW18_9GAMM</name>
<dbReference type="InterPro" id="IPR009956">
    <property type="entry name" value="Post-segregation_anti-tox_CcdA"/>
</dbReference>
<evidence type="ECO:0000313" key="3">
    <source>
        <dbReference type="Proteomes" id="UP000321814"/>
    </source>
</evidence>
<dbReference type="Pfam" id="PF07362">
    <property type="entry name" value="CcdA"/>
    <property type="match status" value="1"/>
</dbReference>
<reference evidence="2 3" key="1">
    <citation type="submission" date="2019-08" db="EMBL/GenBank/DDBJ databases">
        <title>Draft genome analysis of Rheinheimera tangshanensis isolated from the roots of fresh rice plants (Oryza sativa).</title>
        <authorList>
            <person name="Yu Q."/>
            <person name="Qi Y."/>
            <person name="Zhang H."/>
            <person name="Pu J."/>
        </authorList>
    </citation>
    <scope>NUCLEOTIDE SEQUENCE [LARGE SCALE GENOMIC DNA]</scope>
    <source>
        <strain evidence="2 3">JA3-B52</strain>
    </source>
</reference>
<accession>A0A5C8LW18</accession>
<protein>
    <submittedName>
        <fullName evidence="2">Plasmid maintenance protein CcdB</fullName>
    </submittedName>
</protein>
<gene>
    <name evidence="2" type="ORF">FU839_10260</name>
</gene>